<evidence type="ECO:0000256" key="2">
    <source>
        <dbReference type="ARBA" id="ARBA00005577"/>
    </source>
</evidence>
<evidence type="ECO:0000256" key="5">
    <source>
        <dbReference type="ARBA" id="ARBA00022989"/>
    </source>
</evidence>
<dbReference type="PANTHER" id="PTHR12889">
    <property type="entry name" value="GAMMA-SECRETASE SUBUNIT APH-1"/>
    <property type="match status" value="1"/>
</dbReference>
<evidence type="ECO:0000256" key="6">
    <source>
        <dbReference type="ARBA" id="ARBA00023136"/>
    </source>
</evidence>
<reference evidence="8" key="2">
    <citation type="submission" date="2021-12" db="EMBL/GenBank/DDBJ databases">
        <title>Resequencing data analysis of finger millet.</title>
        <authorList>
            <person name="Hatakeyama M."/>
            <person name="Aluri S."/>
            <person name="Balachadran M.T."/>
            <person name="Sivarajan S.R."/>
            <person name="Poveda L."/>
            <person name="Shimizu-Inatsugi R."/>
            <person name="Schlapbach R."/>
            <person name="Sreeman S.M."/>
            <person name="Shimizu K.K."/>
        </authorList>
    </citation>
    <scope>NUCLEOTIDE SEQUENCE</scope>
</reference>
<name>A0AAV5E863_ELECO</name>
<accession>A0AAV5E863</accession>
<keyword evidence="9" id="KW-1185">Reference proteome</keyword>
<evidence type="ECO:0000313" key="8">
    <source>
        <dbReference type="EMBL" id="GJN19544.1"/>
    </source>
</evidence>
<dbReference type="Pfam" id="PF06105">
    <property type="entry name" value="Aph-1"/>
    <property type="match status" value="2"/>
</dbReference>
<evidence type="ECO:0000313" key="9">
    <source>
        <dbReference type="Proteomes" id="UP001054889"/>
    </source>
</evidence>
<organism evidence="8 9">
    <name type="scientific">Eleusine coracana subsp. coracana</name>
    <dbReference type="NCBI Taxonomy" id="191504"/>
    <lineage>
        <taxon>Eukaryota</taxon>
        <taxon>Viridiplantae</taxon>
        <taxon>Streptophyta</taxon>
        <taxon>Embryophyta</taxon>
        <taxon>Tracheophyta</taxon>
        <taxon>Spermatophyta</taxon>
        <taxon>Magnoliopsida</taxon>
        <taxon>Liliopsida</taxon>
        <taxon>Poales</taxon>
        <taxon>Poaceae</taxon>
        <taxon>PACMAD clade</taxon>
        <taxon>Chloridoideae</taxon>
        <taxon>Cynodonteae</taxon>
        <taxon>Eleusininae</taxon>
        <taxon>Eleusine</taxon>
    </lineage>
</organism>
<keyword evidence="6 7" id="KW-0472">Membrane</keyword>
<sequence>MTVAAGVGYALIALGPALSLFSGVVARKPFLVLTLLSRSRPPSLARPLSHIVLVNKFDNPLGSVEGISSYKIWIMVAIHDSDPFISCIARRCPSCVLEALQVAEVMQILNMMLNFLLMICDDNFFPRKMEEMLDAFADRISKPRLSWTDKMLIYLAIIALGFLVIHTFSMIIAFNGYGEKKKSDQIFVPVVHLAAAVMTLINLAPGGCLIGMPLLLVMAALTLQYCWRVVCRRLTEHQHGQLS</sequence>
<feature type="transmembrane region" description="Helical" evidence="7">
    <location>
        <begin position="210"/>
        <end position="227"/>
    </location>
</feature>
<gene>
    <name evidence="8" type="primary">gb06831</name>
    <name evidence="8" type="ORF">PR202_gb06831</name>
</gene>
<evidence type="ECO:0000256" key="1">
    <source>
        <dbReference type="ARBA" id="ARBA00004141"/>
    </source>
</evidence>
<dbReference type="EMBL" id="BQKI01000074">
    <property type="protein sequence ID" value="GJN19544.1"/>
    <property type="molecule type" value="Genomic_DNA"/>
</dbReference>
<dbReference type="Proteomes" id="UP001054889">
    <property type="component" value="Unassembled WGS sequence"/>
</dbReference>
<proteinExistence type="inferred from homology"/>
<comment type="subcellular location">
    <subcellularLocation>
        <location evidence="1">Membrane</location>
        <topology evidence="1">Multi-pass membrane protein</topology>
    </subcellularLocation>
</comment>
<dbReference type="AlphaFoldDB" id="A0AAV5E863"/>
<reference evidence="8" key="1">
    <citation type="journal article" date="2018" name="DNA Res.">
        <title>Multiple hybrid de novo genome assembly of finger millet, an orphan allotetraploid crop.</title>
        <authorList>
            <person name="Hatakeyama M."/>
            <person name="Aluri S."/>
            <person name="Balachadran M.T."/>
            <person name="Sivarajan S.R."/>
            <person name="Patrignani A."/>
            <person name="Gruter S."/>
            <person name="Poveda L."/>
            <person name="Shimizu-Inatsugi R."/>
            <person name="Baeten J."/>
            <person name="Francoijs K.J."/>
            <person name="Nataraja K.N."/>
            <person name="Reddy Y.A.N."/>
            <person name="Phadnis S."/>
            <person name="Ravikumar R.L."/>
            <person name="Schlapbach R."/>
            <person name="Sreeman S.M."/>
            <person name="Shimizu K.K."/>
        </authorList>
    </citation>
    <scope>NUCLEOTIDE SEQUENCE</scope>
</reference>
<dbReference type="GO" id="GO:0016485">
    <property type="term" value="P:protein processing"/>
    <property type="evidence" value="ECO:0007669"/>
    <property type="project" value="InterPro"/>
</dbReference>
<keyword evidence="4" id="KW-0914">Notch signaling pathway</keyword>
<keyword evidence="5 7" id="KW-1133">Transmembrane helix</keyword>
<comment type="similarity">
    <text evidence="2">Belongs to the APH-1 family.</text>
</comment>
<evidence type="ECO:0000256" key="4">
    <source>
        <dbReference type="ARBA" id="ARBA00022976"/>
    </source>
</evidence>
<protein>
    <submittedName>
        <fullName evidence="8">Uncharacterized protein</fullName>
    </submittedName>
</protein>
<evidence type="ECO:0000256" key="7">
    <source>
        <dbReference type="SAM" id="Phobius"/>
    </source>
</evidence>
<feature type="transmembrane region" description="Helical" evidence="7">
    <location>
        <begin position="151"/>
        <end position="174"/>
    </location>
</feature>
<keyword evidence="3 7" id="KW-0812">Transmembrane</keyword>
<dbReference type="GO" id="GO:0016020">
    <property type="term" value="C:membrane"/>
    <property type="evidence" value="ECO:0007669"/>
    <property type="project" value="UniProtKB-SubCell"/>
</dbReference>
<evidence type="ECO:0000256" key="3">
    <source>
        <dbReference type="ARBA" id="ARBA00022692"/>
    </source>
</evidence>
<comment type="caution">
    <text evidence="8">The sequence shown here is derived from an EMBL/GenBank/DDBJ whole genome shotgun (WGS) entry which is preliminary data.</text>
</comment>
<dbReference type="GO" id="GO:0007219">
    <property type="term" value="P:Notch signaling pathway"/>
    <property type="evidence" value="ECO:0007669"/>
    <property type="project" value="UniProtKB-KW"/>
</dbReference>
<dbReference type="InterPro" id="IPR009294">
    <property type="entry name" value="Aph-1"/>
</dbReference>